<accession>A0A5B0QHG0</accession>
<proteinExistence type="predicted"/>
<feature type="compositionally biased region" description="Low complexity" evidence="1">
    <location>
        <begin position="113"/>
        <end position="130"/>
    </location>
</feature>
<feature type="region of interest" description="Disordered" evidence="1">
    <location>
        <begin position="21"/>
        <end position="44"/>
    </location>
</feature>
<evidence type="ECO:0000313" key="2">
    <source>
        <dbReference type="EMBL" id="KAA1112658.1"/>
    </source>
</evidence>
<evidence type="ECO:0000256" key="1">
    <source>
        <dbReference type="SAM" id="MobiDB-lite"/>
    </source>
</evidence>
<reference evidence="2 3" key="1">
    <citation type="submission" date="2019-05" db="EMBL/GenBank/DDBJ databases">
        <title>Emergence of the Ug99 lineage of the wheat stem rust pathogen through somatic hybridization.</title>
        <authorList>
            <person name="Li F."/>
            <person name="Upadhyaya N.M."/>
            <person name="Sperschneider J."/>
            <person name="Matny O."/>
            <person name="Nguyen-Phuc H."/>
            <person name="Mago R."/>
            <person name="Raley C."/>
            <person name="Miller M.E."/>
            <person name="Silverstein K.A.T."/>
            <person name="Henningsen E."/>
            <person name="Hirsch C.D."/>
            <person name="Visser B."/>
            <person name="Pretorius Z.A."/>
            <person name="Steffenson B.J."/>
            <person name="Schwessinger B."/>
            <person name="Dodds P.N."/>
            <person name="Figueroa M."/>
        </authorList>
    </citation>
    <scope>NUCLEOTIDE SEQUENCE [LARGE SCALE GENOMIC DNA]</scope>
    <source>
        <strain evidence="2">21-0</strain>
    </source>
</reference>
<name>A0A5B0QHG0_PUCGR</name>
<evidence type="ECO:0000313" key="3">
    <source>
        <dbReference type="Proteomes" id="UP000324748"/>
    </source>
</evidence>
<comment type="caution">
    <text evidence="2">The sequence shown here is derived from an EMBL/GenBank/DDBJ whole genome shotgun (WGS) entry which is preliminary data.</text>
</comment>
<protein>
    <submittedName>
        <fullName evidence="2">Uncharacterized protein</fullName>
    </submittedName>
</protein>
<keyword evidence="3" id="KW-1185">Reference proteome</keyword>
<organism evidence="2 3">
    <name type="scientific">Puccinia graminis f. sp. tritici</name>
    <dbReference type="NCBI Taxonomy" id="56615"/>
    <lineage>
        <taxon>Eukaryota</taxon>
        <taxon>Fungi</taxon>
        <taxon>Dikarya</taxon>
        <taxon>Basidiomycota</taxon>
        <taxon>Pucciniomycotina</taxon>
        <taxon>Pucciniomycetes</taxon>
        <taxon>Pucciniales</taxon>
        <taxon>Pucciniaceae</taxon>
        <taxon>Puccinia</taxon>
    </lineage>
</organism>
<dbReference type="AlphaFoldDB" id="A0A5B0QHG0"/>
<dbReference type="OrthoDB" id="10483892at2759"/>
<dbReference type="EMBL" id="VSWC01000015">
    <property type="protein sequence ID" value="KAA1112658.1"/>
    <property type="molecule type" value="Genomic_DNA"/>
</dbReference>
<gene>
    <name evidence="2" type="ORF">PGT21_005283</name>
</gene>
<dbReference type="Proteomes" id="UP000324748">
    <property type="component" value="Unassembled WGS sequence"/>
</dbReference>
<sequence length="438" mass="48181">MIGPCIRNFSGEEWHADPSSLMASRLNHGPPKPPAGGLRGSSYHDHSAMGEMMCKRLMKLRSEAVVEIVDFDLLAVFLMQQFPRLHIEEIISTVNQTFPNLGSNPTAPPDPMVAPDDSSSDSDSLTSLDTASEDSGHGCHLPQTMLQKQIVDAVLSVQHTIQQYRTAHIQGDPPTRKPFCLRFPTLTLVLERAIDLQAKCRLLDPGKMVILLDEAGRCCGVGVPPVGKKPNSVHLSYEELALEGLNRMVSTHSLQTHQHNLMITDDHPYAYPASPHPLNLDNCGNQRIAPNVQAESQASSHSYQSYGYGRGSAESAGMADLKIPYKGGCIDTHSLQGINTSWKEDRNLVLPEPLRKSPKRDDLAAGAFLHDNLAYYHLLSLWINKAFLPQATSQAQKAIEYLQLHGSNQLQKELSGHLNTVTASTFSFQLPAEEIANF</sequence>
<feature type="region of interest" description="Disordered" evidence="1">
    <location>
        <begin position="101"/>
        <end position="139"/>
    </location>
</feature>